<evidence type="ECO:0000256" key="13">
    <source>
        <dbReference type="ARBA" id="ARBA00023170"/>
    </source>
</evidence>
<keyword evidence="7" id="KW-0677">Repeat</keyword>
<dbReference type="Pfam" id="PF00069">
    <property type="entry name" value="Pkinase"/>
    <property type="match status" value="1"/>
</dbReference>
<reference evidence="19" key="1">
    <citation type="submission" date="2020-06" db="EMBL/GenBank/DDBJ databases">
        <title>WGS assembly of Ceratodon purpureus strain R40.</title>
        <authorList>
            <person name="Carey S.B."/>
            <person name="Jenkins J."/>
            <person name="Shu S."/>
            <person name="Lovell J.T."/>
            <person name="Sreedasyam A."/>
            <person name="Maumus F."/>
            <person name="Tiley G.P."/>
            <person name="Fernandez-Pozo N."/>
            <person name="Barry K."/>
            <person name="Chen C."/>
            <person name="Wang M."/>
            <person name="Lipzen A."/>
            <person name="Daum C."/>
            <person name="Saski C.A."/>
            <person name="Payton A.C."/>
            <person name="Mcbreen J.C."/>
            <person name="Conrad R.E."/>
            <person name="Kollar L.M."/>
            <person name="Olsson S."/>
            <person name="Huttunen S."/>
            <person name="Landis J.B."/>
            <person name="Wickett N.J."/>
            <person name="Johnson M.G."/>
            <person name="Rensing S.A."/>
            <person name="Grimwood J."/>
            <person name="Schmutz J."/>
            <person name="Mcdaniel S.F."/>
        </authorList>
    </citation>
    <scope>NUCLEOTIDE SEQUENCE</scope>
    <source>
        <strain evidence="19">R40</strain>
    </source>
</reference>
<dbReference type="SUPFAM" id="SSF52058">
    <property type="entry name" value="L domain-like"/>
    <property type="match status" value="1"/>
</dbReference>
<evidence type="ECO:0000256" key="15">
    <source>
        <dbReference type="PROSITE-ProRule" id="PRU10141"/>
    </source>
</evidence>
<evidence type="ECO:0000256" key="6">
    <source>
        <dbReference type="ARBA" id="ARBA00022729"/>
    </source>
</evidence>
<evidence type="ECO:0000256" key="12">
    <source>
        <dbReference type="ARBA" id="ARBA00023136"/>
    </source>
</evidence>
<evidence type="ECO:0000256" key="7">
    <source>
        <dbReference type="ARBA" id="ARBA00022737"/>
    </source>
</evidence>
<name>A0A8T0J3A9_CERPU</name>
<dbReference type="Gene3D" id="3.80.10.10">
    <property type="entry name" value="Ribonuclease Inhibitor"/>
    <property type="match status" value="1"/>
</dbReference>
<evidence type="ECO:0000256" key="14">
    <source>
        <dbReference type="ARBA" id="ARBA00023180"/>
    </source>
</evidence>
<evidence type="ECO:0000256" key="2">
    <source>
        <dbReference type="ARBA" id="ARBA00008684"/>
    </source>
</evidence>
<organism evidence="19 20">
    <name type="scientific">Ceratodon purpureus</name>
    <name type="common">Fire moss</name>
    <name type="synonym">Dicranum purpureum</name>
    <dbReference type="NCBI Taxonomy" id="3225"/>
    <lineage>
        <taxon>Eukaryota</taxon>
        <taxon>Viridiplantae</taxon>
        <taxon>Streptophyta</taxon>
        <taxon>Embryophyta</taxon>
        <taxon>Bryophyta</taxon>
        <taxon>Bryophytina</taxon>
        <taxon>Bryopsida</taxon>
        <taxon>Dicranidae</taxon>
        <taxon>Pseudoditrichales</taxon>
        <taxon>Ditrichaceae</taxon>
        <taxon>Ceratodon</taxon>
    </lineage>
</organism>
<dbReference type="InterPro" id="IPR001611">
    <property type="entry name" value="Leu-rich_rpt"/>
</dbReference>
<sequence>MPKVSDILRLIEVEKAREKSFRHRRSQADSTMRNGIIHSTFTLLVLFFLLASSTVALSPDGVALISFKALLSDPKEYLANWNESDADPCRWTGVRCHPETRRVHMLVLASKRLRGSISPAIGKLGQLRRLSLHANQLYGPIPKELGNCSSLRYLYLQKNYLTGNIPTELGMLSLLKALNLASNGLMGTIPSTIGFLSRLDSLNVSSNFLLGRIPTNGVLKNFTLQSFLENPGLCGSQVNITCQSDPPAPAPLVLSPAIPPASPPSPFEPFRGGRSSPAPSPTMVSEVGGSIAESTTSLKRGYSIVLLISAVCIALLIVLVCFWCWFLRTEYGTQENGFAKGAEAYHGAKVVKFHGDLTNTSMDILKRTKLLDERDMIGSGRFGTVYRLVMEDGNSFAVKRIGVLGLSSDAVFERELKILGSFKHGNLVNLRGYCISPVAKFLIYDYLPRGNLEESLHDRELQAVVLNWAVRMRIAIGTGRGIAHLHHGCFPPIVHSDIKSSNVLLDENLDPHLSDFGLAKLLEDNTSHVSTIVAGTFGYLAPEYMDTGRATEKGDVYSFGVVLLELISGRRPSDPSLLAEGLSLVGWVTMCIKENIQFEIFDAKIIDVAPKEQLESVLKIAVMCINPVPEERPTMHRVVQLLETIPHSRGPSELTNSHRSPHSVEEARGR</sequence>
<dbReference type="InterPro" id="IPR013210">
    <property type="entry name" value="LRR_N_plant-typ"/>
</dbReference>
<evidence type="ECO:0000256" key="4">
    <source>
        <dbReference type="ARBA" id="ARBA00022679"/>
    </source>
</evidence>
<dbReference type="InterPro" id="IPR000719">
    <property type="entry name" value="Prot_kinase_dom"/>
</dbReference>
<dbReference type="PROSITE" id="PS00108">
    <property type="entry name" value="PROTEIN_KINASE_ST"/>
    <property type="match status" value="1"/>
</dbReference>
<comment type="subcellular location">
    <subcellularLocation>
        <location evidence="1">Membrane</location>
        <topology evidence="1">Single-pass type I membrane protein</topology>
    </subcellularLocation>
</comment>
<dbReference type="PROSITE" id="PS50011">
    <property type="entry name" value="PROTEIN_KINASE_DOM"/>
    <property type="match status" value="1"/>
</dbReference>
<feature type="domain" description="Protein kinase" evidence="18">
    <location>
        <begin position="371"/>
        <end position="645"/>
    </location>
</feature>
<evidence type="ECO:0000256" key="5">
    <source>
        <dbReference type="ARBA" id="ARBA00022692"/>
    </source>
</evidence>
<evidence type="ECO:0000256" key="8">
    <source>
        <dbReference type="ARBA" id="ARBA00022741"/>
    </source>
</evidence>
<dbReference type="Gene3D" id="3.30.200.20">
    <property type="entry name" value="Phosphorylase Kinase, domain 1"/>
    <property type="match status" value="1"/>
</dbReference>
<gene>
    <name evidence="19" type="ORF">KC19_1G040900</name>
</gene>
<keyword evidence="13" id="KW-0675">Receptor</keyword>
<evidence type="ECO:0000256" key="9">
    <source>
        <dbReference type="ARBA" id="ARBA00022777"/>
    </source>
</evidence>
<evidence type="ECO:0000259" key="18">
    <source>
        <dbReference type="PROSITE" id="PS50011"/>
    </source>
</evidence>
<keyword evidence="4" id="KW-0808">Transferase</keyword>
<feature type="transmembrane region" description="Helical" evidence="17">
    <location>
        <begin position="302"/>
        <end position="326"/>
    </location>
</feature>
<accession>A0A8T0J3A9</accession>
<dbReference type="InterPro" id="IPR050647">
    <property type="entry name" value="Plant_LRR-RLKs"/>
</dbReference>
<evidence type="ECO:0000256" key="17">
    <source>
        <dbReference type="SAM" id="Phobius"/>
    </source>
</evidence>
<dbReference type="InterPro" id="IPR011009">
    <property type="entry name" value="Kinase-like_dom_sf"/>
</dbReference>
<dbReference type="EMBL" id="CM026421">
    <property type="protein sequence ID" value="KAG0589702.1"/>
    <property type="molecule type" value="Genomic_DNA"/>
</dbReference>
<feature type="region of interest" description="Disordered" evidence="16">
    <location>
        <begin position="265"/>
        <end position="284"/>
    </location>
</feature>
<dbReference type="SUPFAM" id="SSF56112">
    <property type="entry name" value="Protein kinase-like (PK-like)"/>
    <property type="match status" value="1"/>
</dbReference>
<keyword evidence="11 17" id="KW-1133">Transmembrane helix</keyword>
<keyword evidence="5 17" id="KW-0812">Transmembrane</keyword>
<dbReference type="Proteomes" id="UP000822688">
    <property type="component" value="Chromosome 1"/>
</dbReference>
<dbReference type="Gene3D" id="1.10.510.10">
    <property type="entry name" value="Transferase(Phosphotransferase) domain 1"/>
    <property type="match status" value="1"/>
</dbReference>
<dbReference type="Pfam" id="PF00560">
    <property type="entry name" value="LRR_1"/>
    <property type="match status" value="3"/>
</dbReference>
<dbReference type="GO" id="GO:0005524">
    <property type="term" value="F:ATP binding"/>
    <property type="evidence" value="ECO:0007669"/>
    <property type="project" value="UniProtKB-UniRule"/>
</dbReference>
<evidence type="ECO:0000256" key="10">
    <source>
        <dbReference type="ARBA" id="ARBA00022840"/>
    </source>
</evidence>
<dbReference type="GO" id="GO:0004672">
    <property type="term" value="F:protein kinase activity"/>
    <property type="evidence" value="ECO:0007669"/>
    <property type="project" value="InterPro"/>
</dbReference>
<evidence type="ECO:0000256" key="16">
    <source>
        <dbReference type="SAM" id="MobiDB-lite"/>
    </source>
</evidence>
<dbReference type="PANTHER" id="PTHR48056">
    <property type="entry name" value="LRR RECEPTOR-LIKE SERINE/THREONINE-PROTEIN KINASE-RELATED"/>
    <property type="match status" value="1"/>
</dbReference>
<keyword evidence="6" id="KW-0732">Signal</keyword>
<feature type="region of interest" description="Disordered" evidence="16">
    <location>
        <begin position="648"/>
        <end position="670"/>
    </location>
</feature>
<evidence type="ECO:0000256" key="11">
    <source>
        <dbReference type="ARBA" id="ARBA00022989"/>
    </source>
</evidence>
<evidence type="ECO:0000256" key="3">
    <source>
        <dbReference type="ARBA" id="ARBA00022614"/>
    </source>
</evidence>
<dbReference type="SMART" id="SM00220">
    <property type="entry name" value="S_TKc"/>
    <property type="match status" value="1"/>
</dbReference>
<dbReference type="FunFam" id="3.80.10.10:FF:000101">
    <property type="entry name" value="LRR receptor-like serine/threonine-protein kinase ERECTA"/>
    <property type="match status" value="1"/>
</dbReference>
<dbReference type="PANTHER" id="PTHR48056:SF77">
    <property type="entry name" value="PROTEIN KINASE DOMAIN-CONTAINING PROTEIN"/>
    <property type="match status" value="1"/>
</dbReference>
<keyword evidence="8 15" id="KW-0547">Nucleotide-binding</keyword>
<keyword evidence="14" id="KW-0325">Glycoprotein</keyword>
<feature type="binding site" evidence="15">
    <location>
        <position position="399"/>
    </location>
    <ligand>
        <name>ATP</name>
        <dbReference type="ChEBI" id="CHEBI:30616"/>
    </ligand>
</feature>
<keyword evidence="10 15" id="KW-0067">ATP-binding</keyword>
<dbReference type="InterPro" id="IPR017441">
    <property type="entry name" value="Protein_kinase_ATP_BS"/>
</dbReference>
<protein>
    <recommendedName>
        <fullName evidence="18">Protein kinase domain-containing protein</fullName>
    </recommendedName>
</protein>
<evidence type="ECO:0000313" key="19">
    <source>
        <dbReference type="EMBL" id="KAG0589702.1"/>
    </source>
</evidence>
<dbReference type="InterPro" id="IPR008271">
    <property type="entry name" value="Ser/Thr_kinase_AS"/>
</dbReference>
<keyword evidence="20" id="KW-1185">Reference proteome</keyword>
<keyword evidence="9" id="KW-0418">Kinase</keyword>
<comment type="caution">
    <text evidence="19">The sequence shown here is derived from an EMBL/GenBank/DDBJ whole genome shotgun (WGS) entry which is preliminary data.</text>
</comment>
<dbReference type="Pfam" id="PF08263">
    <property type="entry name" value="LRRNT_2"/>
    <property type="match status" value="1"/>
</dbReference>
<keyword evidence="3" id="KW-0433">Leucine-rich repeat</keyword>
<dbReference type="AlphaFoldDB" id="A0A8T0J3A9"/>
<dbReference type="InterPro" id="IPR032675">
    <property type="entry name" value="LRR_dom_sf"/>
</dbReference>
<evidence type="ECO:0000256" key="1">
    <source>
        <dbReference type="ARBA" id="ARBA00004479"/>
    </source>
</evidence>
<keyword evidence="12 17" id="KW-0472">Membrane</keyword>
<dbReference type="FunFam" id="1.10.510.10:FF:000146">
    <property type="entry name" value="LRR receptor-like serine/threonine-protein kinase IOS1"/>
    <property type="match status" value="1"/>
</dbReference>
<comment type="similarity">
    <text evidence="2">Belongs to the protein kinase superfamily. Ser/Thr protein kinase family.</text>
</comment>
<proteinExistence type="inferred from homology"/>
<dbReference type="GO" id="GO:0016020">
    <property type="term" value="C:membrane"/>
    <property type="evidence" value="ECO:0007669"/>
    <property type="project" value="UniProtKB-SubCell"/>
</dbReference>
<evidence type="ECO:0000313" key="20">
    <source>
        <dbReference type="Proteomes" id="UP000822688"/>
    </source>
</evidence>
<dbReference type="PROSITE" id="PS00107">
    <property type="entry name" value="PROTEIN_KINASE_ATP"/>
    <property type="match status" value="1"/>
</dbReference>